<evidence type="ECO:0000256" key="1">
    <source>
        <dbReference type="SAM" id="MobiDB-lite"/>
    </source>
</evidence>
<keyword evidence="2" id="KW-0812">Transmembrane</keyword>
<evidence type="ECO:0000256" key="2">
    <source>
        <dbReference type="SAM" id="Phobius"/>
    </source>
</evidence>
<dbReference type="Proteomes" id="UP000464956">
    <property type="component" value="Chromosome"/>
</dbReference>
<organism evidence="3 4">
    <name type="scientific">Xanthomonas phage Bosa</name>
    <dbReference type="NCBI Taxonomy" id="2674976"/>
    <lineage>
        <taxon>Viruses</taxon>
        <taxon>Duplodnaviria</taxon>
        <taxon>Heunggongvirae</taxon>
        <taxon>Uroviricota</taxon>
        <taxon>Caudoviricetes</taxon>
        <taxon>Mesyanzhinovviridae</taxon>
        <taxon>Bradleyvirinae</taxon>
        <taxon>Bosavirus</taxon>
        <taxon>Bosavirus bosa</taxon>
    </lineage>
</organism>
<feature type="transmembrane region" description="Helical" evidence="2">
    <location>
        <begin position="47"/>
        <end position="67"/>
    </location>
</feature>
<dbReference type="GeneID" id="62676407"/>
<reference evidence="3" key="1">
    <citation type="submission" date="2019-12" db="EMBL/GenBank/DDBJ databases">
        <authorList>
            <person name="Ansaldi M."/>
            <person name="Clavijo F."/>
        </authorList>
    </citation>
    <scope>NUCLEOTIDE SEQUENCE [LARGE SCALE GENOMIC DNA]</scope>
</reference>
<dbReference type="KEGG" id="vg:62676407"/>
<keyword evidence="4" id="KW-1185">Reference proteome</keyword>
<keyword evidence="2" id="KW-1133">Transmembrane helix</keyword>
<proteinExistence type="predicted"/>
<feature type="transmembrane region" description="Helical" evidence="2">
    <location>
        <begin position="18"/>
        <end position="35"/>
    </location>
</feature>
<accession>A0A679KLL2</accession>
<sequence length="101" mass="11169">MTERNENWKSSWRVRRRFMFAVSAFCMWVIGYVLYRDLGSSPADTAITMAFLTLISIVGSYVFGATWEDVSLAKAKLKMPAGNTGKPAPAPGASTKMEDIP</sequence>
<dbReference type="EMBL" id="LR743532">
    <property type="protein sequence ID" value="CAA2409878.1"/>
    <property type="molecule type" value="Genomic_DNA"/>
</dbReference>
<name>A0A679KLL2_9CAUD</name>
<keyword evidence="2" id="KW-0472">Membrane</keyword>
<protein>
    <submittedName>
        <fullName evidence="3">Uncharacterized protein</fullName>
    </submittedName>
</protein>
<evidence type="ECO:0000313" key="3">
    <source>
        <dbReference type="EMBL" id="CAA2409878.1"/>
    </source>
</evidence>
<feature type="region of interest" description="Disordered" evidence="1">
    <location>
        <begin position="81"/>
        <end position="101"/>
    </location>
</feature>
<dbReference type="RefSeq" id="YP_009997044.1">
    <property type="nucleotide sequence ID" value="NC_052967.1"/>
</dbReference>
<evidence type="ECO:0000313" key="4">
    <source>
        <dbReference type="Proteomes" id="UP000464956"/>
    </source>
</evidence>